<dbReference type="CDD" id="cd00293">
    <property type="entry name" value="USP-like"/>
    <property type="match status" value="2"/>
</dbReference>
<comment type="similarity">
    <text evidence="1">Belongs to the universal stress protein A family.</text>
</comment>
<proteinExistence type="inferred from homology"/>
<dbReference type="Pfam" id="PF00582">
    <property type="entry name" value="Usp"/>
    <property type="match status" value="2"/>
</dbReference>
<organism evidence="3 4">
    <name type="scientific">Stenotrophomonas maltophilia</name>
    <name type="common">Pseudomonas maltophilia</name>
    <name type="synonym">Xanthomonas maltophilia</name>
    <dbReference type="NCBI Taxonomy" id="40324"/>
    <lineage>
        <taxon>Bacteria</taxon>
        <taxon>Pseudomonadati</taxon>
        <taxon>Pseudomonadota</taxon>
        <taxon>Gammaproteobacteria</taxon>
        <taxon>Lysobacterales</taxon>
        <taxon>Lysobacteraceae</taxon>
        <taxon>Stenotrophomonas</taxon>
        <taxon>Stenotrophomonas maltophilia group</taxon>
    </lineage>
</organism>
<evidence type="ECO:0000313" key="3">
    <source>
        <dbReference type="EMBL" id="MBH1788778.1"/>
    </source>
</evidence>
<evidence type="ECO:0000259" key="2">
    <source>
        <dbReference type="Pfam" id="PF00582"/>
    </source>
</evidence>
<protein>
    <submittedName>
        <fullName evidence="3">Universal stress protein</fullName>
    </submittedName>
</protein>
<dbReference type="PRINTS" id="PR01438">
    <property type="entry name" value="UNVRSLSTRESS"/>
</dbReference>
<gene>
    <name evidence="3" type="ORF">I5V89_02710</name>
</gene>
<sequence length="297" mass="32162">MSEQLIGQAHLNIGGKVLAAIDPSVYSESVAHYAAWAAHRLAAPLEYLHVLDRHPEHAESKDLSGSLTLGAQDALMKELASLDESKSKLAQERGRLLLKHAQAIAKAFHGIHAETKLRHGALVDALTEQEADIRLFVLGKRGEHADFAKGHLGGQVERAVRAVHRPLLVVSRAYTEVSKILVAFDGSPTTRKGIEMVAGSPLFRGMHVDVLTVGKESDAASQDLEWALSTLTRAGLDGRGLVVTGDPEEVISRRVKEEAVDLLVMGAYGHSRIRQLIVGSTTTSVLRTCRIPVLLLR</sequence>
<dbReference type="Gene3D" id="3.40.50.12370">
    <property type="match status" value="1"/>
</dbReference>
<dbReference type="Proteomes" id="UP000634179">
    <property type="component" value="Unassembled WGS sequence"/>
</dbReference>
<accession>A0AA40Y0M6</accession>
<dbReference type="EMBL" id="JADUOV010000001">
    <property type="protein sequence ID" value="MBH1788778.1"/>
    <property type="molecule type" value="Genomic_DNA"/>
</dbReference>
<dbReference type="PANTHER" id="PTHR46268:SF15">
    <property type="entry name" value="UNIVERSAL STRESS PROTEIN HP_0031"/>
    <property type="match status" value="1"/>
</dbReference>
<evidence type="ECO:0000256" key="1">
    <source>
        <dbReference type="ARBA" id="ARBA00008791"/>
    </source>
</evidence>
<reference evidence="3" key="1">
    <citation type="submission" date="2020-11" db="EMBL/GenBank/DDBJ databases">
        <title>Enhanced detection system for hospital associated transmission using whole genome sequencing surveillance.</title>
        <authorList>
            <person name="Harrison L.H."/>
            <person name="Van Tyne D."/>
            <person name="Marsh J.W."/>
            <person name="Griffith M.P."/>
            <person name="Snyder D.J."/>
            <person name="Cooper V.S."/>
            <person name="Mustapha M."/>
        </authorList>
    </citation>
    <scope>NUCLEOTIDE SEQUENCE</scope>
    <source>
        <strain evidence="3">STEN00053</strain>
    </source>
</reference>
<evidence type="ECO:0000313" key="4">
    <source>
        <dbReference type="Proteomes" id="UP000634179"/>
    </source>
</evidence>
<dbReference type="AlphaFoldDB" id="A0AA40Y0M6"/>
<dbReference type="InterPro" id="IPR006015">
    <property type="entry name" value="Universal_stress_UspA"/>
</dbReference>
<feature type="domain" description="UspA" evidence="2">
    <location>
        <begin position="16"/>
        <end position="170"/>
    </location>
</feature>
<dbReference type="SUPFAM" id="SSF52402">
    <property type="entry name" value="Adenine nucleotide alpha hydrolases-like"/>
    <property type="match status" value="2"/>
</dbReference>
<dbReference type="InterPro" id="IPR006016">
    <property type="entry name" value="UspA"/>
</dbReference>
<dbReference type="RefSeq" id="WP_049419375.1">
    <property type="nucleotide sequence ID" value="NZ_LDVR01000007.1"/>
</dbReference>
<dbReference type="PANTHER" id="PTHR46268">
    <property type="entry name" value="STRESS RESPONSE PROTEIN NHAX"/>
    <property type="match status" value="1"/>
</dbReference>
<feature type="domain" description="UspA" evidence="2">
    <location>
        <begin position="178"/>
        <end position="297"/>
    </location>
</feature>
<comment type="caution">
    <text evidence="3">The sequence shown here is derived from an EMBL/GenBank/DDBJ whole genome shotgun (WGS) entry which is preliminary data.</text>
</comment>
<name>A0AA40Y0M6_STEMA</name>